<sequence length="226" mass="24924">MTDKSARLHSGATVRFARNPARRPGQRSCTGWYQSIKASDALPYESLLERDALLLLDFDPDVAQFGVQPETFVWTEAGRQRRYTPDIRLETVGGEVIYRQVKLATRLAADPTLGGRLPAIEAECAARGSRHEMWLDTDIRRQPRLSNARRLRATVAVLAAENLHAIQTIITRLPFPSNLGAAAEALGGRPVHVNIVLGLVAVGELAVDLDRPLDDDTVLMRGRNAK</sequence>
<dbReference type="RefSeq" id="WP_072597912.1">
    <property type="nucleotide sequence ID" value="NZ_CP018221.1"/>
</dbReference>
<dbReference type="KEGG" id="sphj:BSL82_13495"/>
<organism evidence="1 2">
    <name type="scientific">Tardibacter chloracetimidivorans</name>
    <dbReference type="NCBI Taxonomy" id="1921510"/>
    <lineage>
        <taxon>Bacteria</taxon>
        <taxon>Pseudomonadati</taxon>
        <taxon>Pseudomonadota</taxon>
        <taxon>Alphaproteobacteria</taxon>
        <taxon>Sphingomonadales</taxon>
        <taxon>Sphingomonadaceae</taxon>
        <taxon>Tardibacter</taxon>
    </lineage>
</organism>
<keyword evidence="2" id="KW-1185">Reference proteome</keyword>
<name>A0A1L3ZX32_9SPHN</name>
<dbReference type="EMBL" id="CP018221">
    <property type="protein sequence ID" value="API60184.1"/>
    <property type="molecule type" value="Genomic_DNA"/>
</dbReference>
<dbReference type="Proteomes" id="UP000182063">
    <property type="component" value="Chromosome"/>
</dbReference>
<protein>
    <recommendedName>
        <fullName evidence="3">TnsA endonuclease N-terminal domain-containing protein</fullName>
    </recommendedName>
</protein>
<evidence type="ECO:0008006" key="3">
    <source>
        <dbReference type="Google" id="ProtNLM"/>
    </source>
</evidence>
<evidence type="ECO:0000313" key="2">
    <source>
        <dbReference type="Proteomes" id="UP000182063"/>
    </source>
</evidence>
<accession>A0A1L3ZX32</accession>
<reference evidence="2" key="1">
    <citation type="submission" date="2016-11" db="EMBL/GenBank/DDBJ databases">
        <title>Complete Genome Sequence of alachlor-degrading Sphingomonas sp. strain JJ-A5.</title>
        <authorList>
            <person name="Lee H."/>
            <person name="Ka J.-O."/>
        </authorList>
    </citation>
    <scope>NUCLEOTIDE SEQUENCE [LARGE SCALE GENOMIC DNA]</scope>
    <source>
        <strain evidence="2">JJ-A5</strain>
    </source>
</reference>
<dbReference type="STRING" id="1921510.BSL82_13495"/>
<proteinExistence type="predicted"/>
<evidence type="ECO:0000313" key="1">
    <source>
        <dbReference type="EMBL" id="API60184.1"/>
    </source>
</evidence>
<gene>
    <name evidence="1" type="ORF">BSL82_13495</name>
</gene>
<dbReference type="AlphaFoldDB" id="A0A1L3ZX32"/>